<accession>A0ABV1VZF4</accession>
<dbReference type="Proteomes" id="UP001458415">
    <property type="component" value="Unassembled WGS sequence"/>
</dbReference>
<organism evidence="1 2">
    <name type="scientific">Streptomyces carpinensis</name>
    <dbReference type="NCBI Taxonomy" id="66369"/>
    <lineage>
        <taxon>Bacteria</taxon>
        <taxon>Bacillati</taxon>
        <taxon>Actinomycetota</taxon>
        <taxon>Actinomycetes</taxon>
        <taxon>Kitasatosporales</taxon>
        <taxon>Streptomycetaceae</taxon>
        <taxon>Streptomyces</taxon>
    </lineage>
</organism>
<keyword evidence="2" id="KW-1185">Reference proteome</keyword>
<gene>
    <name evidence="1" type="ORF">ABT317_09925</name>
</gene>
<comment type="caution">
    <text evidence="1">The sequence shown here is derived from an EMBL/GenBank/DDBJ whole genome shotgun (WGS) entry which is preliminary data.</text>
</comment>
<name>A0ABV1VZF4_9ACTN</name>
<sequence>MAEPAEPVESAPSAPPFGLIAIGRIEDDLYPPSSGVPLFRAETCDALPGADGLPTRATA</sequence>
<dbReference type="EMBL" id="JBEPCU010000112">
    <property type="protein sequence ID" value="MER6977320.1"/>
    <property type="molecule type" value="Genomic_DNA"/>
</dbReference>
<evidence type="ECO:0000313" key="2">
    <source>
        <dbReference type="Proteomes" id="UP001458415"/>
    </source>
</evidence>
<dbReference type="RefSeq" id="WP_086726259.1">
    <property type="nucleotide sequence ID" value="NZ_MUBM01000130.1"/>
</dbReference>
<proteinExistence type="predicted"/>
<evidence type="ECO:0000313" key="1">
    <source>
        <dbReference type="EMBL" id="MER6977320.1"/>
    </source>
</evidence>
<reference evidence="1 2" key="1">
    <citation type="submission" date="2024-06" db="EMBL/GenBank/DDBJ databases">
        <title>The Natural Products Discovery Center: Release of the First 8490 Sequenced Strains for Exploring Actinobacteria Biosynthetic Diversity.</title>
        <authorList>
            <person name="Kalkreuter E."/>
            <person name="Kautsar S.A."/>
            <person name="Yang D."/>
            <person name="Bader C.D."/>
            <person name="Teijaro C.N."/>
            <person name="Fluegel L."/>
            <person name="Davis C.M."/>
            <person name="Simpson J.R."/>
            <person name="Lauterbach L."/>
            <person name="Steele A.D."/>
            <person name="Gui C."/>
            <person name="Meng S."/>
            <person name="Li G."/>
            <person name="Viehrig K."/>
            <person name="Ye F."/>
            <person name="Su P."/>
            <person name="Kiefer A.F."/>
            <person name="Nichols A."/>
            <person name="Cepeda A.J."/>
            <person name="Yan W."/>
            <person name="Fan B."/>
            <person name="Jiang Y."/>
            <person name="Adhikari A."/>
            <person name="Zheng C.-J."/>
            <person name="Schuster L."/>
            <person name="Cowan T.M."/>
            <person name="Smanski M.J."/>
            <person name="Chevrette M.G."/>
            <person name="De Carvalho L.P.S."/>
            <person name="Shen B."/>
        </authorList>
    </citation>
    <scope>NUCLEOTIDE SEQUENCE [LARGE SCALE GENOMIC DNA]</scope>
    <source>
        <strain evidence="1 2">NPDC000634</strain>
    </source>
</reference>
<protein>
    <submittedName>
        <fullName evidence="1">Uncharacterized protein</fullName>
    </submittedName>
</protein>